<feature type="compositionally biased region" description="Low complexity" evidence="3">
    <location>
        <begin position="220"/>
        <end position="235"/>
    </location>
</feature>
<dbReference type="SUPFAM" id="SSF54928">
    <property type="entry name" value="RNA-binding domain, RBD"/>
    <property type="match status" value="1"/>
</dbReference>
<dbReference type="EMBL" id="CARXXK010000001">
    <property type="protein sequence ID" value="CAI6343793.1"/>
    <property type="molecule type" value="Genomic_DNA"/>
</dbReference>
<dbReference type="InterPro" id="IPR035979">
    <property type="entry name" value="RBD_domain_sf"/>
</dbReference>
<organism evidence="5 6">
    <name type="scientific">Macrosiphum euphorbiae</name>
    <name type="common">potato aphid</name>
    <dbReference type="NCBI Taxonomy" id="13131"/>
    <lineage>
        <taxon>Eukaryota</taxon>
        <taxon>Metazoa</taxon>
        <taxon>Ecdysozoa</taxon>
        <taxon>Arthropoda</taxon>
        <taxon>Hexapoda</taxon>
        <taxon>Insecta</taxon>
        <taxon>Pterygota</taxon>
        <taxon>Neoptera</taxon>
        <taxon>Paraneoptera</taxon>
        <taxon>Hemiptera</taxon>
        <taxon>Sternorrhyncha</taxon>
        <taxon>Aphidomorpha</taxon>
        <taxon>Aphidoidea</taxon>
        <taxon>Aphididae</taxon>
        <taxon>Macrosiphini</taxon>
        <taxon>Macrosiphum</taxon>
    </lineage>
</organism>
<feature type="compositionally biased region" description="Polar residues" evidence="3">
    <location>
        <begin position="184"/>
        <end position="219"/>
    </location>
</feature>
<dbReference type="GO" id="GO:0003723">
    <property type="term" value="F:RNA binding"/>
    <property type="evidence" value="ECO:0007669"/>
    <property type="project" value="UniProtKB-UniRule"/>
</dbReference>
<dbReference type="AlphaFoldDB" id="A0AAV0VHQ6"/>
<comment type="caution">
    <text evidence="5">The sequence shown here is derived from an EMBL/GenBank/DDBJ whole genome shotgun (WGS) entry which is preliminary data.</text>
</comment>
<feature type="compositionally biased region" description="Low complexity" evidence="3">
    <location>
        <begin position="152"/>
        <end position="178"/>
    </location>
</feature>
<feature type="region of interest" description="Disordered" evidence="3">
    <location>
        <begin position="653"/>
        <end position="729"/>
    </location>
</feature>
<dbReference type="Pfam" id="PF00076">
    <property type="entry name" value="RRM_1"/>
    <property type="match status" value="1"/>
</dbReference>
<dbReference type="InterPro" id="IPR012677">
    <property type="entry name" value="Nucleotide-bd_a/b_plait_sf"/>
</dbReference>
<evidence type="ECO:0000259" key="4">
    <source>
        <dbReference type="PROSITE" id="PS50102"/>
    </source>
</evidence>
<gene>
    <name evidence="5" type="ORF">MEUPH1_LOCUS1010</name>
</gene>
<evidence type="ECO:0000256" key="3">
    <source>
        <dbReference type="SAM" id="MobiDB-lite"/>
    </source>
</evidence>
<dbReference type="Proteomes" id="UP001160148">
    <property type="component" value="Unassembled WGS sequence"/>
</dbReference>
<sequence length="729" mass="84442">MYTLNAINTTKMKLRRCRIVSQNMACYHSFPQSASRSDNLLTSCSKETCVIVIGVFLKRTNAVRLKLTYFDVFVATTMENQSIDKAAIVSPPRQVLPGYVAQQPPPHNNQIHLQTDFTSPPPTHPHGFWPQAFPNSWQTQFRMPSPAPQAKTTVTNTTTCNNNPPTFSSPSSSTIRSPLPRWRSFNNSARQRTPYQYGNTPRNNYPRQFSQNANGNFFANSPQNPQTPSSSSTQNWPQFNQRPRFIPRQHMRMNRPRSSVQNQSNGTNQETNAVTECKTRKRKLKSQQSGEPQRAQKPWNREDAVKAIAAEMELRTPKNNQQIMIRFPDHEITRQIVQNFHTDIKSVHFHTPCNPRYCYVQVQPSANIENVANALNETFFQHEKLRVEIKESQFEEKAFPECIDPYTLYLGNLPTNITSNAVKDEFPKATRVDIGFAKKMKYTRYAFIKFSNAEDAIQAYKEKYNLVIDSRSVVLRFRRGKGNVNPPGQVDKLPNEMNEFDIQSLRKKIKREPVEENIDEYDPPPINVSRVVKPEMMEEDEYEHDSVYESIPYPNDISIKSECPDYEDEYDEQYYEEEDTNVSYTFRRNETVSMDVVLADNNSVQCIQTDHSDDITIPTEVEDEDRQWNEKPDDEDEFDVPYSFVSKNQVLSENDEDITLPKTDEINDGGSDKEDQRWNNSSDDDNDDDGGAEYNWEGLNEQKKSEKQTKDNEKREYNFKKSDDIRAVK</sequence>
<feature type="domain" description="RRM" evidence="4">
    <location>
        <begin position="406"/>
        <end position="480"/>
    </location>
</feature>
<keyword evidence="6" id="KW-1185">Reference proteome</keyword>
<evidence type="ECO:0000313" key="6">
    <source>
        <dbReference type="Proteomes" id="UP001160148"/>
    </source>
</evidence>
<feature type="compositionally biased region" description="Acidic residues" evidence="3">
    <location>
        <begin position="682"/>
        <end position="691"/>
    </location>
</feature>
<name>A0AAV0VHQ6_9HEMI</name>
<dbReference type="CDD" id="cd00590">
    <property type="entry name" value="RRM_SF"/>
    <property type="match status" value="1"/>
</dbReference>
<feature type="region of interest" description="Disordered" evidence="3">
    <location>
        <begin position="254"/>
        <end position="302"/>
    </location>
</feature>
<evidence type="ECO:0000313" key="5">
    <source>
        <dbReference type="EMBL" id="CAI6343793.1"/>
    </source>
</evidence>
<accession>A0AAV0VHQ6</accession>
<dbReference type="Gene3D" id="3.30.70.330">
    <property type="match status" value="1"/>
</dbReference>
<proteinExistence type="predicted"/>
<dbReference type="InterPro" id="IPR000504">
    <property type="entry name" value="RRM_dom"/>
</dbReference>
<feature type="compositionally biased region" description="Basic and acidic residues" evidence="3">
    <location>
        <begin position="662"/>
        <end position="677"/>
    </location>
</feature>
<dbReference type="SMART" id="SM00360">
    <property type="entry name" value="RRM"/>
    <property type="match status" value="1"/>
</dbReference>
<evidence type="ECO:0000256" key="1">
    <source>
        <dbReference type="ARBA" id="ARBA00022884"/>
    </source>
</evidence>
<feature type="compositionally biased region" description="Polar residues" evidence="3">
    <location>
        <begin position="256"/>
        <end position="274"/>
    </location>
</feature>
<dbReference type="PROSITE" id="PS50102">
    <property type="entry name" value="RRM"/>
    <property type="match status" value="1"/>
</dbReference>
<evidence type="ECO:0000256" key="2">
    <source>
        <dbReference type="PROSITE-ProRule" id="PRU00176"/>
    </source>
</evidence>
<keyword evidence="1 2" id="KW-0694">RNA-binding</keyword>
<feature type="region of interest" description="Disordered" evidence="3">
    <location>
        <begin position="143"/>
        <end position="239"/>
    </location>
</feature>
<reference evidence="5 6" key="1">
    <citation type="submission" date="2023-01" db="EMBL/GenBank/DDBJ databases">
        <authorList>
            <person name="Whitehead M."/>
        </authorList>
    </citation>
    <scope>NUCLEOTIDE SEQUENCE [LARGE SCALE GENOMIC DNA]</scope>
</reference>
<feature type="compositionally biased region" description="Basic and acidic residues" evidence="3">
    <location>
        <begin position="700"/>
        <end position="729"/>
    </location>
</feature>
<protein>
    <recommendedName>
        <fullName evidence="4">RRM domain-containing protein</fullName>
    </recommendedName>
</protein>